<dbReference type="GO" id="GO:0019867">
    <property type="term" value="C:outer membrane"/>
    <property type="evidence" value="ECO:0007669"/>
    <property type="project" value="InterPro"/>
</dbReference>
<dbReference type="Gene3D" id="6.10.250.2040">
    <property type="match status" value="7"/>
</dbReference>
<dbReference type="Gene3D" id="1.20.5.170">
    <property type="match status" value="3"/>
</dbReference>
<feature type="domain" description="Trimeric autotransporter adhesin YadA-like stalk" evidence="1">
    <location>
        <begin position="373"/>
        <end position="413"/>
    </location>
</feature>
<feature type="domain" description="Trimeric autotransporter adhesin YadA-like stalk" evidence="1">
    <location>
        <begin position="314"/>
        <end position="336"/>
    </location>
</feature>
<feature type="domain" description="Trimeric autotransporter adhesin YadA-like stalk" evidence="1">
    <location>
        <begin position="619"/>
        <end position="641"/>
    </location>
</feature>
<evidence type="ECO:0000313" key="2">
    <source>
        <dbReference type="EMBL" id="RQT11884.1"/>
    </source>
</evidence>
<feature type="domain" description="Trimeric autotransporter adhesin YadA-like stalk" evidence="1">
    <location>
        <begin position="445"/>
        <end position="466"/>
    </location>
</feature>
<dbReference type="Pfam" id="PF05662">
    <property type="entry name" value="YadA_stalk"/>
    <property type="match status" value="10"/>
</dbReference>
<feature type="domain" description="Trimeric autotransporter adhesin YadA-like stalk" evidence="1">
    <location>
        <begin position="183"/>
        <end position="221"/>
    </location>
</feature>
<dbReference type="EMBL" id="QTQX01000059">
    <property type="protein sequence ID" value="RQT11884.1"/>
    <property type="molecule type" value="Genomic_DNA"/>
</dbReference>
<feature type="non-terminal residue" evidence="2">
    <location>
        <position position="1"/>
    </location>
</feature>
<sequence length="669" mass="67267">KADTDAVNVSQLKSSGLVGEDGKSLAAITYDKNTDGTPNYKSATLAGEGGTKLSNVAAGKADLDAVNVSQLKSSGLIGEDGKTLAAITYDKNADGTPNYKSATLAGEGGTKLTNVKAAELSATSTDAVNGSQLFATNENLGNLKDALTDGGVLDKTTGESLAVVYDSTSKDKVTLTGEKGTTLTNLNAGKVSADSKDAVNGSQLYGTAKSVADALGGGSTVDENGKVKAPTYTLVDPADDTKKVDYHTVGDALENLDGRVASNTGDITNIKNQFTNTGLVDSDGDTRAAVTYDKNTDGTPNYKSATLAGKGGTKLTNVAAGTADMDAVNVSQLKSSGLVGEDGKSLAAITYDKNADGTPNYKSATLAGDGGTKLTNVKAAELSATSTDAVNGSQLFATNENLGNLKDALTDGGVLDKTTGESLAVVYDSTSKDKVTLAGKTGTTLSNVAAGKADLDAVNVSQLKSSGLIGEDGKSIAAVTYDKNADGTPNYNSVTLGGGKSTSPVTLSNVAKGKAGTDAVNVDQLTDALRDVEGGMNPLAVAYDSAKKDKVTLTGEGGTTLSNVAAGKADLDAVNVSQLKSSGLVGEDGKSLAAITYDKNADGTPNYKSATLAGEGGTKLSNVKAGTADLDAVNVSQLKSSGLIGEDGKTLAAITYDKNADGTPNYKSA</sequence>
<comment type="caution">
    <text evidence="2">The sequence shown here is derived from an EMBL/GenBank/DDBJ whole genome shotgun (WGS) entry which is preliminary data.</text>
</comment>
<evidence type="ECO:0000259" key="1">
    <source>
        <dbReference type="Pfam" id="PF05662"/>
    </source>
</evidence>
<feature type="domain" description="Trimeric autotransporter adhesin YadA-like stalk" evidence="1">
    <location>
        <begin position="507"/>
        <end position="537"/>
    </location>
</feature>
<dbReference type="InterPro" id="IPR011049">
    <property type="entry name" value="Serralysin-like_metalloprot_C"/>
</dbReference>
<accession>A0A3N8PJK6</accession>
<dbReference type="InterPro" id="IPR008635">
    <property type="entry name" value="Coiled_stalk_dom"/>
</dbReference>
<organism evidence="2 3">
    <name type="scientific">Burkholderia contaminans</name>
    <dbReference type="NCBI Taxonomy" id="488447"/>
    <lineage>
        <taxon>Bacteria</taxon>
        <taxon>Pseudomonadati</taxon>
        <taxon>Pseudomonadota</taxon>
        <taxon>Betaproteobacteria</taxon>
        <taxon>Burkholderiales</taxon>
        <taxon>Burkholderiaceae</taxon>
        <taxon>Burkholderia</taxon>
        <taxon>Burkholderia cepacia complex</taxon>
    </lineage>
</organism>
<dbReference type="Proteomes" id="UP000269271">
    <property type="component" value="Unassembled WGS sequence"/>
</dbReference>
<gene>
    <name evidence="2" type="ORF">DF037_39655</name>
</gene>
<proteinExistence type="predicted"/>
<feature type="domain" description="Trimeric autotransporter adhesin YadA-like stalk" evidence="1">
    <location>
        <begin position="561"/>
        <end position="582"/>
    </location>
</feature>
<feature type="non-terminal residue" evidence="2">
    <location>
        <position position="669"/>
    </location>
</feature>
<reference evidence="2 3" key="1">
    <citation type="submission" date="2018-08" db="EMBL/GenBank/DDBJ databases">
        <title>Comparative analysis of Burkholderia isolates from Puerto Rico.</title>
        <authorList>
            <person name="Hall C."/>
            <person name="Sahl J."/>
            <person name="Wagner D."/>
        </authorList>
    </citation>
    <scope>NUCLEOTIDE SEQUENCE [LARGE SCALE GENOMIC DNA]</scope>
    <source>
        <strain evidence="2 3">Bp9001</strain>
    </source>
</reference>
<dbReference type="SUPFAM" id="SSF101967">
    <property type="entry name" value="Adhesin YadA, collagen-binding domain"/>
    <property type="match status" value="6"/>
</dbReference>
<dbReference type="AlphaFoldDB" id="A0A3N8PJK6"/>
<evidence type="ECO:0000313" key="3">
    <source>
        <dbReference type="Proteomes" id="UP000269271"/>
    </source>
</evidence>
<feature type="domain" description="Trimeric autotransporter adhesin YadA-like stalk" evidence="1">
    <location>
        <begin position="2"/>
        <end position="15"/>
    </location>
</feature>
<feature type="domain" description="Trimeric autotransporter adhesin YadA-like stalk" evidence="1">
    <location>
        <begin position="111"/>
        <end position="151"/>
    </location>
</feature>
<feature type="domain" description="Trimeric autotransporter adhesin YadA-like stalk" evidence="1">
    <location>
        <begin position="52"/>
        <end position="74"/>
    </location>
</feature>
<protein>
    <recommendedName>
        <fullName evidence="1">Trimeric autotransporter adhesin YadA-like stalk domain-containing protein</fullName>
    </recommendedName>
</protein>
<name>A0A3N8PJK6_9BURK</name>